<evidence type="ECO:0000313" key="4">
    <source>
        <dbReference type="Proteomes" id="UP000659388"/>
    </source>
</evidence>
<evidence type="ECO:0000313" key="3">
    <source>
        <dbReference type="EMBL" id="MBL3654783.1"/>
    </source>
</evidence>
<dbReference type="SUPFAM" id="SSF55486">
    <property type="entry name" value="Metalloproteases ('zincins'), catalytic domain"/>
    <property type="match status" value="1"/>
</dbReference>
<evidence type="ECO:0000259" key="2">
    <source>
        <dbReference type="Pfam" id="PF01433"/>
    </source>
</evidence>
<feature type="chain" id="PRO_5037854437" evidence="1">
    <location>
        <begin position="20"/>
        <end position="841"/>
    </location>
</feature>
<dbReference type="Pfam" id="PF01433">
    <property type="entry name" value="Peptidase_M1"/>
    <property type="match status" value="1"/>
</dbReference>
<comment type="caution">
    <text evidence="3">The sequence shown here is derived from an EMBL/GenBank/DDBJ whole genome shotgun (WGS) entry which is preliminary data.</text>
</comment>
<dbReference type="InterPro" id="IPR027268">
    <property type="entry name" value="Peptidase_M4/M1_CTD_sf"/>
</dbReference>
<dbReference type="GO" id="GO:0008270">
    <property type="term" value="F:zinc ion binding"/>
    <property type="evidence" value="ECO:0007669"/>
    <property type="project" value="InterPro"/>
</dbReference>
<dbReference type="GO" id="GO:0005615">
    <property type="term" value="C:extracellular space"/>
    <property type="evidence" value="ECO:0007669"/>
    <property type="project" value="TreeGrafter"/>
</dbReference>
<dbReference type="InterPro" id="IPR014782">
    <property type="entry name" value="Peptidase_M1_dom"/>
</dbReference>
<gene>
    <name evidence="3" type="ORF">JL102_01475</name>
</gene>
<keyword evidence="4" id="KW-1185">Reference proteome</keyword>
<proteinExistence type="predicted"/>
<dbReference type="PANTHER" id="PTHR11533">
    <property type="entry name" value="PROTEASE M1 ZINC METALLOPROTEASE"/>
    <property type="match status" value="1"/>
</dbReference>
<name>A0A937F698_9BACT</name>
<dbReference type="InterPro" id="IPR050344">
    <property type="entry name" value="Peptidase_M1_aminopeptidases"/>
</dbReference>
<dbReference type="Gene3D" id="1.10.390.10">
    <property type="entry name" value="Neutral Protease Domain 2"/>
    <property type="match status" value="1"/>
</dbReference>
<dbReference type="RefSeq" id="WP_202241906.1">
    <property type="nucleotide sequence ID" value="NZ_JAESIY010000001.1"/>
</dbReference>
<reference evidence="3" key="1">
    <citation type="submission" date="2021-01" db="EMBL/GenBank/DDBJ databases">
        <title>Fulvivirga kasyanovii gen. nov., sp nov., a novel member of the phylum Bacteroidetes isolated from seawater in a mussel farm.</title>
        <authorList>
            <person name="Zhao L.-H."/>
            <person name="Wang Z.-J."/>
        </authorList>
    </citation>
    <scope>NUCLEOTIDE SEQUENCE</scope>
    <source>
        <strain evidence="3">2943</strain>
    </source>
</reference>
<dbReference type="GO" id="GO:0005737">
    <property type="term" value="C:cytoplasm"/>
    <property type="evidence" value="ECO:0007669"/>
    <property type="project" value="TreeGrafter"/>
</dbReference>
<feature type="domain" description="Peptidase M1 membrane alanine aminopeptidase" evidence="2">
    <location>
        <begin position="414"/>
        <end position="562"/>
    </location>
</feature>
<dbReference type="CDD" id="cd09604">
    <property type="entry name" value="M1_APN_like"/>
    <property type="match status" value="1"/>
</dbReference>
<dbReference type="Proteomes" id="UP000659388">
    <property type="component" value="Unassembled WGS sequence"/>
</dbReference>
<dbReference type="PANTHER" id="PTHR11533:SF174">
    <property type="entry name" value="PUROMYCIN-SENSITIVE AMINOPEPTIDASE-RELATED"/>
    <property type="match status" value="1"/>
</dbReference>
<keyword evidence="1" id="KW-0732">Signal</keyword>
<dbReference type="GO" id="GO:0043171">
    <property type="term" value="P:peptide catabolic process"/>
    <property type="evidence" value="ECO:0007669"/>
    <property type="project" value="TreeGrafter"/>
</dbReference>
<dbReference type="GO" id="GO:0016020">
    <property type="term" value="C:membrane"/>
    <property type="evidence" value="ECO:0007669"/>
    <property type="project" value="TreeGrafter"/>
</dbReference>
<protein>
    <submittedName>
        <fullName evidence="3">M1 family metallopeptidase</fullName>
    </submittedName>
</protein>
<organism evidence="3 4">
    <name type="scientific">Fulvivirga sediminis</name>
    <dbReference type="NCBI Taxonomy" id="2803949"/>
    <lineage>
        <taxon>Bacteria</taxon>
        <taxon>Pseudomonadati</taxon>
        <taxon>Bacteroidota</taxon>
        <taxon>Cytophagia</taxon>
        <taxon>Cytophagales</taxon>
        <taxon>Fulvivirgaceae</taxon>
        <taxon>Fulvivirga</taxon>
    </lineage>
</organism>
<feature type="signal peptide" evidence="1">
    <location>
        <begin position="1"/>
        <end position="19"/>
    </location>
</feature>
<dbReference type="GO" id="GO:0070006">
    <property type="term" value="F:metalloaminopeptidase activity"/>
    <property type="evidence" value="ECO:0007669"/>
    <property type="project" value="TreeGrafter"/>
</dbReference>
<evidence type="ECO:0000256" key="1">
    <source>
        <dbReference type="SAM" id="SignalP"/>
    </source>
</evidence>
<dbReference type="EMBL" id="JAESIY010000001">
    <property type="protein sequence ID" value="MBL3654783.1"/>
    <property type="molecule type" value="Genomic_DNA"/>
</dbReference>
<dbReference type="GO" id="GO:0042277">
    <property type="term" value="F:peptide binding"/>
    <property type="evidence" value="ECO:0007669"/>
    <property type="project" value="TreeGrafter"/>
</dbReference>
<dbReference type="AlphaFoldDB" id="A0A937F698"/>
<sequence length="841" mass="95842">MRKILLTVMALAAWSTSWAQEDWGQKFEQLGQQLPTPNVYRTGSGAPGVKYWQQQADYKIDVAINDKTQELTGSENIKYHNNSPDVLTYLWVQLDQNVRAKGNLDDITSTGTLNDSLPAKFFQSQMGTDASGYEGGYKIKAVKNESGKDLNYVINRTMMKVNLPEPLKSGDSYTFQIDWSYNIYDRMIIGGRGGYEYFPEDDNYAYTCAQWYPRMAVYDDYEGWQNKQFIGRGEFALTFGDFEVNITVPEDHIVAATGVLQNAKQVLSKTQMDRFEKAKKTYDKPVFIVTEAEAKANEKTKASKTKTWSFKADNVRDFAFASSRKYIWDAQAVKLPTTTPLAMSFYPKEGNPLWADESTKAIKNTLEIYSERTFDYPYPVAISVNAANQGMEYPMICFNYGRPVDGTISPRLLDGTVSVIVHEVGHNYFPMIVNSDERQWTWMDEGLNTFLEKETKRERYPDLDLDWGTPKGVIRYMKGDTRYITPIMTNSEQVKQFGYNAYGKPSAALTVLREVVMGPDLFDAAFKEYSNRWMFKHPKPADFFRTMEDASAVDLDWFWRGWFYSVDHVDVNLSNVQWFKMRNETGDVENKGKSVNEADLQTSSNSAMDFSKGPEPFSLIETDPRYYGEFQNKIDDNAVMKKFADKNFYQLTFKNEGGLVSPLIVKFTFNDGSSTSETIPAEIWRMNEQEVIKVFAFDKEVTDIVVDPEEKTGDTNTEDNIFPREPSLSKFDQFKSKIDTNAKVKVEGEWHFTTETPEGEITGSIDIKKKRNKYSGTVTTESSSKKRELTSVSLEGNVLKFSFEASSGAFTVESKVIVEGDQFNGNMSLGSYGDFDVTGRR</sequence>
<accession>A0A937F698</accession>